<dbReference type="EMBL" id="VYQA01000017">
    <property type="protein sequence ID" value="KAA9025593.1"/>
    <property type="molecule type" value="Genomic_DNA"/>
</dbReference>
<keyword evidence="1" id="KW-1133">Transmembrane helix</keyword>
<accession>A0A5J5HV86</accession>
<evidence type="ECO:0000313" key="5">
    <source>
        <dbReference type="Proteomes" id="UP000326364"/>
    </source>
</evidence>
<dbReference type="AlphaFoldDB" id="A0A5J5HV86"/>
<feature type="transmembrane region" description="Helical" evidence="1">
    <location>
        <begin position="12"/>
        <end position="35"/>
    </location>
</feature>
<keyword evidence="5" id="KW-1185">Reference proteome</keyword>
<evidence type="ECO:0000313" key="2">
    <source>
        <dbReference type="EMBL" id="KAA9013287.1"/>
    </source>
</evidence>
<reference evidence="4 5" key="1">
    <citation type="submission" date="2019-09" db="EMBL/GenBank/DDBJ databases">
        <authorList>
            <person name="Feng G."/>
        </authorList>
    </citation>
    <scope>NUCLEOTIDE SEQUENCE [LARGE SCALE GENOMIC DNA]</scope>
    <source>
        <strain evidence="3 4">KACC 19283</strain>
        <strain evidence="2 5">KACC 19284</strain>
    </source>
</reference>
<dbReference type="EMBL" id="VYQB01000017">
    <property type="protein sequence ID" value="KAA9013287.1"/>
    <property type="molecule type" value="Genomic_DNA"/>
</dbReference>
<comment type="caution">
    <text evidence="3">The sequence shown here is derived from an EMBL/GenBank/DDBJ whole genome shotgun (WGS) entry which is preliminary data.</text>
</comment>
<evidence type="ECO:0000313" key="3">
    <source>
        <dbReference type="EMBL" id="KAA9025593.1"/>
    </source>
</evidence>
<feature type="transmembrane region" description="Helical" evidence="1">
    <location>
        <begin position="47"/>
        <end position="66"/>
    </location>
</feature>
<dbReference type="Proteomes" id="UP000326364">
    <property type="component" value="Unassembled WGS sequence"/>
</dbReference>
<evidence type="ECO:0000313" key="4">
    <source>
        <dbReference type="Proteomes" id="UP000325933"/>
    </source>
</evidence>
<organism evidence="3 4">
    <name type="scientific">Sphingobium limneticum</name>
    <dbReference type="NCBI Taxonomy" id="1007511"/>
    <lineage>
        <taxon>Bacteria</taxon>
        <taxon>Pseudomonadati</taxon>
        <taxon>Pseudomonadota</taxon>
        <taxon>Alphaproteobacteria</taxon>
        <taxon>Sphingomonadales</taxon>
        <taxon>Sphingomonadaceae</taxon>
        <taxon>Sphingobium</taxon>
    </lineage>
</organism>
<keyword evidence="1" id="KW-0472">Membrane</keyword>
<gene>
    <name evidence="3" type="ORF">F4U95_18960</name>
    <name evidence="2" type="ORF">F4U96_18835</name>
</gene>
<dbReference type="RefSeq" id="WP_150426684.1">
    <property type="nucleotide sequence ID" value="NZ_VYQA01000017.1"/>
</dbReference>
<name>A0A5J5HV86_9SPHN</name>
<proteinExistence type="predicted"/>
<protein>
    <submittedName>
        <fullName evidence="3">Uncharacterized protein</fullName>
    </submittedName>
</protein>
<keyword evidence="1" id="KW-0812">Transmembrane</keyword>
<evidence type="ECO:0000256" key="1">
    <source>
        <dbReference type="SAM" id="Phobius"/>
    </source>
</evidence>
<sequence>MICWHHRLVARIGLRLIGLALIASLRPQGAALRALVQQSAAITPGQILLAAACVVSASAGAMLFFWGPNLWQPVVIARQWHSHAAEEG</sequence>
<dbReference type="Proteomes" id="UP000325933">
    <property type="component" value="Unassembled WGS sequence"/>
</dbReference>